<keyword evidence="1" id="KW-0614">Plasmid</keyword>
<protein>
    <submittedName>
        <fullName evidence="1">Uncharacterized protein</fullName>
    </submittedName>
</protein>
<evidence type="ECO:0000313" key="1">
    <source>
        <dbReference type="EMBL" id="ARD70629.1"/>
    </source>
</evidence>
<organism evidence="1">
    <name type="scientific">Pseudomonas aeruginosa</name>
    <dbReference type="NCBI Taxonomy" id="287"/>
    <lineage>
        <taxon>Bacteria</taxon>
        <taxon>Pseudomonadati</taxon>
        <taxon>Pseudomonadota</taxon>
        <taxon>Gammaproteobacteria</taxon>
        <taxon>Pseudomonadales</taxon>
        <taxon>Pseudomonadaceae</taxon>
        <taxon>Pseudomonas</taxon>
    </lineage>
</organism>
<dbReference type="EMBL" id="KY494864">
    <property type="protein sequence ID" value="ARD70629.1"/>
    <property type="molecule type" value="Genomic_DNA"/>
</dbReference>
<proteinExistence type="predicted"/>
<reference evidence="1" key="1">
    <citation type="submission" date="2017-01" db="EMBL/GenBank/DDBJ databases">
        <title>Complete nucleotide sequence of an IncP-2 blaVIM-2-harboring megaplasmid from Pseudomonas aeruginosa.</title>
        <authorList>
            <person name="Botelho J."/>
            <person name="Grosso F."/>
            <person name="Mabrouk A."/>
            <person name="Peixe L."/>
        </authorList>
    </citation>
    <scope>NUCLEOTIDE SEQUENCE</scope>
    <source>
        <strain evidence="1">FFUP_PS_37</strain>
        <plasmid evidence="1">pJB37</plasmid>
    </source>
</reference>
<sequence length="137" mass="15270">MTSSPLLQSHRESVMTRQKLGGLENVVSIRPGMDERTTLRDFEEHLSSMEQILKVFDGSEPEANIHTGRYLLREALKNTPIVAAEIPALLKGRLAKLFQDLGALDQKFQGMSVAQVLEEDPALATFLREHGFGPENI</sequence>
<dbReference type="AlphaFoldDB" id="A0A1V0M6V9"/>
<accession>A0A1V0M6V9</accession>
<geneLocation type="plasmid" evidence="1">
    <name>pJB37</name>
</geneLocation>
<name>A0A1V0M6V9_PSEAI</name>